<dbReference type="AlphaFoldDB" id="A0A1F5GZV0"/>
<evidence type="ECO:0000313" key="1">
    <source>
        <dbReference type="EMBL" id="OGD97381.1"/>
    </source>
</evidence>
<dbReference type="STRING" id="1797725.A3A49_01025"/>
<protein>
    <submittedName>
        <fullName evidence="1">Uncharacterized protein</fullName>
    </submittedName>
</protein>
<name>A0A1F5GZV0_9BACT</name>
<dbReference type="Proteomes" id="UP000176740">
    <property type="component" value="Unassembled WGS sequence"/>
</dbReference>
<dbReference type="EMBL" id="MFBO01000033">
    <property type="protein sequence ID" value="OGD97381.1"/>
    <property type="molecule type" value="Genomic_DNA"/>
</dbReference>
<sequence length="83" mass="9330">MTKETDIDPDQTTGSHVDAMISEGGPVFASQISHDAIDDKATIDEQARDRKFFRRKVERNIRRGQFGSSVRRAIDPQEHSTGD</sequence>
<accession>A0A1F5GZV0</accession>
<gene>
    <name evidence="1" type="ORF">A3A49_01025</name>
</gene>
<proteinExistence type="predicted"/>
<comment type="caution">
    <text evidence="1">The sequence shown here is derived from an EMBL/GenBank/DDBJ whole genome shotgun (WGS) entry which is preliminary data.</text>
</comment>
<reference evidence="1 2" key="1">
    <citation type="journal article" date="2016" name="Nat. Commun.">
        <title>Thousands of microbial genomes shed light on interconnected biogeochemical processes in an aquifer system.</title>
        <authorList>
            <person name="Anantharaman K."/>
            <person name="Brown C.T."/>
            <person name="Hug L.A."/>
            <person name="Sharon I."/>
            <person name="Castelle C.J."/>
            <person name="Probst A.J."/>
            <person name="Thomas B.C."/>
            <person name="Singh A."/>
            <person name="Wilkins M.J."/>
            <person name="Karaoz U."/>
            <person name="Brodie E.L."/>
            <person name="Williams K.H."/>
            <person name="Hubbard S.S."/>
            <person name="Banfield J.F."/>
        </authorList>
    </citation>
    <scope>NUCLEOTIDE SEQUENCE [LARGE SCALE GENOMIC DNA]</scope>
</reference>
<organism evidence="1 2">
    <name type="scientific">Candidatus Curtissbacteria bacterium RIFCSPLOWO2_01_FULL_38_11b</name>
    <dbReference type="NCBI Taxonomy" id="1797725"/>
    <lineage>
        <taxon>Bacteria</taxon>
        <taxon>Candidatus Curtissiibacteriota</taxon>
    </lineage>
</organism>
<evidence type="ECO:0000313" key="2">
    <source>
        <dbReference type="Proteomes" id="UP000176740"/>
    </source>
</evidence>